<keyword evidence="3" id="KW-1185">Reference proteome</keyword>
<evidence type="ECO:0000256" key="1">
    <source>
        <dbReference type="SAM" id="MobiDB-lite"/>
    </source>
</evidence>
<reference evidence="2 3" key="1">
    <citation type="submission" date="2018-12" db="EMBL/GenBank/DDBJ databases">
        <title>Hymenobacter gummosus sp. nov., isolated from a spring.</title>
        <authorList>
            <person name="Nie L."/>
        </authorList>
    </citation>
    <scope>NUCLEOTIDE SEQUENCE [LARGE SCALE GENOMIC DNA]</scope>
    <source>
        <strain evidence="2 3">KCTC 52166</strain>
    </source>
</reference>
<feature type="compositionally biased region" description="Basic and acidic residues" evidence="1">
    <location>
        <begin position="78"/>
        <end position="93"/>
    </location>
</feature>
<comment type="caution">
    <text evidence="2">The sequence shown here is derived from an EMBL/GenBank/DDBJ whole genome shotgun (WGS) entry which is preliminary data.</text>
</comment>
<protein>
    <recommendedName>
        <fullName evidence="4">RHS repeat protein</fullName>
    </recommendedName>
</protein>
<dbReference type="OrthoDB" id="4981820at2"/>
<dbReference type="AlphaFoldDB" id="A0A431TZZ9"/>
<proteinExistence type="predicted"/>
<organism evidence="2 3">
    <name type="scientific">Hymenobacter gummosus</name>
    <dbReference type="NCBI Taxonomy" id="1776032"/>
    <lineage>
        <taxon>Bacteria</taxon>
        <taxon>Pseudomonadati</taxon>
        <taxon>Bacteroidota</taxon>
        <taxon>Cytophagia</taxon>
        <taxon>Cytophagales</taxon>
        <taxon>Hymenobacteraceae</taxon>
        <taxon>Hymenobacter</taxon>
    </lineage>
</organism>
<dbReference type="EMBL" id="RXOF01000012">
    <property type="protein sequence ID" value="RTQ47551.1"/>
    <property type="molecule type" value="Genomic_DNA"/>
</dbReference>
<sequence length="356" mass="42305">MRRRILFTGLLLGMGLGAAPLAWSQVEYWQSRLHQDSTFMQRHRIRTVTEFWSADEEHPQQLAEQTTTRYSRTGRWLSADDPHADDPDYETRGPRREEVYVKDAQGRTEATEHHIDGELESVEHWLYGWHDKVIQRYVHETGLYGQPERWDFKETTHYDLRGNAVEGVYNGANMLYGRLSFPTRWRASYDYAGRRIATVEYQELIYPKRTDSTYYNDRGQVIRQVSYYYRQGQPQLGDLWVQQYDAAGRLVQRIETENGGQWQKILLMRYRPDGLPAGSVQYSAHLPAVSNWLQALRRTVDTLRLARDFAQEHHIYRYNQRGLQEEISRYKHPGTGPLNEAQDLVWRDVWRYTYYR</sequence>
<name>A0A431TZZ9_9BACT</name>
<feature type="region of interest" description="Disordered" evidence="1">
    <location>
        <begin position="74"/>
        <end position="93"/>
    </location>
</feature>
<evidence type="ECO:0000313" key="2">
    <source>
        <dbReference type="EMBL" id="RTQ47551.1"/>
    </source>
</evidence>
<evidence type="ECO:0008006" key="4">
    <source>
        <dbReference type="Google" id="ProtNLM"/>
    </source>
</evidence>
<dbReference type="Proteomes" id="UP000282184">
    <property type="component" value="Unassembled WGS sequence"/>
</dbReference>
<evidence type="ECO:0000313" key="3">
    <source>
        <dbReference type="Proteomes" id="UP000282184"/>
    </source>
</evidence>
<accession>A0A431TZZ9</accession>
<gene>
    <name evidence="2" type="ORF">EJV47_19240</name>
</gene>
<dbReference type="RefSeq" id="WP_126694802.1">
    <property type="nucleotide sequence ID" value="NZ_RXOF01000012.1"/>
</dbReference>